<dbReference type="InterPro" id="IPR050570">
    <property type="entry name" value="Cell_wall_metabolism_enzyme"/>
</dbReference>
<evidence type="ECO:0000313" key="5">
    <source>
        <dbReference type="EMBL" id="AHG64220.1"/>
    </source>
</evidence>
<dbReference type="GO" id="GO:0032153">
    <property type="term" value="C:cell division site"/>
    <property type="evidence" value="ECO:0007669"/>
    <property type="project" value="TreeGrafter"/>
</dbReference>
<dbReference type="SUPFAM" id="SSF54106">
    <property type="entry name" value="LysM domain"/>
    <property type="match status" value="1"/>
</dbReference>
<dbReference type="eggNOG" id="COG4942">
    <property type="taxonomic scope" value="Bacteria"/>
</dbReference>
<dbReference type="SUPFAM" id="SSF51261">
    <property type="entry name" value="Duplicated hybrid motif"/>
    <property type="match status" value="1"/>
</dbReference>
<dbReference type="InterPro" id="IPR011055">
    <property type="entry name" value="Dup_hybrid_motif"/>
</dbReference>
<dbReference type="PROSITE" id="PS51782">
    <property type="entry name" value="LYSM"/>
    <property type="match status" value="1"/>
</dbReference>
<evidence type="ECO:0000313" key="6">
    <source>
        <dbReference type="Proteomes" id="UP000019095"/>
    </source>
</evidence>
<dbReference type="InterPro" id="IPR016047">
    <property type="entry name" value="M23ase_b-sheet_dom"/>
</dbReference>
<feature type="compositionally biased region" description="Low complexity" evidence="2">
    <location>
        <begin position="38"/>
        <end position="51"/>
    </location>
</feature>
<comment type="similarity">
    <text evidence="1">Belongs to the E.coli NlpD/Haemophilus LppB family.</text>
</comment>
<dbReference type="AlphaFoldDB" id="W0PGG3"/>
<feature type="domain" description="LysM" evidence="4">
    <location>
        <begin position="51"/>
        <end position="94"/>
    </location>
</feature>
<dbReference type="PANTHER" id="PTHR21666:SF263">
    <property type="entry name" value="MUREIN HYDROLASE ACTIVATOR NLPD"/>
    <property type="match status" value="1"/>
</dbReference>
<dbReference type="STRING" id="1247726.MIM_c21410"/>
<proteinExistence type="inferred from homology"/>
<organism evidence="5 6">
    <name type="scientific">Advenella mimigardefordensis (strain DSM 17166 / LMG 22922 / DPN7)</name>
    <dbReference type="NCBI Taxonomy" id="1247726"/>
    <lineage>
        <taxon>Bacteria</taxon>
        <taxon>Pseudomonadati</taxon>
        <taxon>Pseudomonadota</taxon>
        <taxon>Betaproteobacteria</taxon>
        <taxon>Burkholderiales</taxon>
        <taxon>Alcaligenaceae</taxon>
    </lineage>
</organism>
<reference evidence="5 6" key="1">
    <citation type="journal article" date="2014" name="Microbiology">
        <title>Unravelling the complete genome sequence of Advenella mimigardefordensis strain DPN7T and novel insights in the catabolism of the xenobiotic polythioester precursor 3,3'-dithiodipropionate.</title>
        <authorList>
            <person name="Wubbeler J.H."/>
            <person name="Hiessl S."/>
            <person name="Schuldes J."/>
            <person name="Thurmer A."/>
            <person name="Daniel R."/>
            <person name="Steinbuchel A."/>
        </authorList>
    </citation>
    <scope>NUCLEOTIDE SEQUENCE [LARGE SCALE GENOMIC DNA]</scope>
    <source>
        <strain evidence="6">DSM 17166 / LMG 22922 / DPN7</strain>
    </source>
</reference>
<evidence type="ECO:0000259" key="4">
    <source>
        <dbReference type="PROSITE" id="PS51782"/>
    </source>
</evidence>
<dbReference type="CDD" id="cd12797">
    <property type="entry name" value="M23_peptidase"/>
    <property type="match status" value="1"/>
</dbReference>
<feature type="region of interest" description="Disordered" evidence="2">
    <location>
        <begin position="98"/>
        <end position="126"/>
    </location>
</feature>
<dbReference type="Pfam" id="PF01476">
    <property type="entry name" value="LysM"/>
    <property type="match status" value="1"/>
</dbReference>
<feature type="signal peptide" evidence="3">
    <location>
        <begin position="1"/>
        <end position="20"/>
    </location>
</feature>
<dbReference type="Gene3D" id="2.70.70.10">
    <property type="entry name" value="Glucose Permease (Domain IIA)"/>
    <property type="match status" value="1"/>
</dbReference>
<dbReference type="EMBL" id="CP003915">
    <property type="protein sequence ID" value="AHG64220.1"/>
    <property type="molecule type" value="Genomic_DNA"/>
</dbReference>
<dbReference type="KEGG" id="amim:MIM_c21410"/>
<protein>
    <submittedName>
        <fullName evidence="5">Putative peptidase, M23 family</fullName>
    </submittedName>
</protein>
<keyword evidence="6" id="KW-1185">Reference proteome</keyword>
<feature type="chain" id="PRO_5004793048" evidence="3">
    <location>
        <begin position="21"/>
        <end position="253"/>
    </location>
</feature>
<accession>W0PGG3</accession>
<evidence type="ECO:0000256" key="1">
    <source>
        <dbReference type="ARBA" id="ARBA00038420"/>
    </source>
</evidence>
<name>W0PGG3_ADVMD</name>
<dbReference type="GO" id="GO:0004222">
    <property type="term" value="F:metalloendopeptidase activity"/>
    <property type="evidence" value="ECO:0007669"/>
    <property type="project" value="TreeGrafter"/>
</dbReference>
<gene>
    <name evidence="5" type="ORF">MIM_c21410</name>
</gene>
<feature type="region of interest" description="Disordered" evidence="2">
    <location>
        <begin position="30"/>
        <end position="52"/>
    </location>
</feature>
<dbReference type="CDD" id="cd00118">
    <property type="entry name" value="LysM"/>
    <property type="match status" value="1"/>
</dbReference>
<sequence>MQIHSMKRNFPVLIGSLVLAATLAGCGTSSRAPVSELGSGRSGSSAPAGPGEYVVQRGDTLYKISRANNVSVSQLMSMNNLSSPSLEVGQRLRVSASASTSSGTAGTDSTVAGSATPAAGSSSTAAPASDATAVSWGWPVATSKIITQFSSSTRGIDIEGKLGDPVSAAASGSVSYVGNGLRGLGNLILISHSNGFISAYAHNSKLLVKNGQKVSKGQKIAEVGQSDTASPRLHFEIRRRGQPVNPLSYLPRR</sequence>
<dbReference type="InterPro" id="IPR036779">
    <property type="entry name" value="LysM_dom_sf"/>
</dbReference>
<dbReference type="Pfam" id="PF01551">
    <property type="entry name" value="Peptidase_M23"/>
    <property type="match status" value="1"/>
</dbReference>
<dbReference type="Proteomes" id="UP000019095">
    <property type="component" value="Chromosome"/>
</dbReference>
<dbReference type="SMART" id="SM00257">
    <property type="entry name" value="LysM"/>
    <property type="match status" value="1"/>
</dbReference>
<dbReference type="PROSITE" id="PS51257">
    <property type="entry name" value="PROKAR_LIPOPROTEIN"/>
    <property type="match status" value="1"/>
</dbReference>
<dbReference type="InterPro" id="IPR018392">
    <property type="entry name" value="LysM"/>
</dbReference>
<dbReference type="HOGENOM" id="CLU_029425_0_4_4"/>
<dbReference type="Gene3D" id="3.10.350.10">
    <property type="entry name" value="LysM domain"/>
    <property type="match status" value="1"/>
</dbReference>
<evidence type="ECO:0000256" key="2">
    <source>
        <dbReference type="SAM" id="MobiDB-lite"/>
    </source>
</evidence>
<keyword evidence="3" id="KW-0732">Signal</keyword>
<evidence type="ECO:0000256" key="3">
    <source>
        <dbReference type="SAM" id="SignalP"/>
    </source>
</evidence>
<dbReference type="PANTHER" id="PTHR21666">
    <property type="entry name" value="PEPTIDASE-RELATED"/>
    <property type="match status" value="1"/>
</dbReference>
<dbReference type="GO" id="GO:0009279">
    <property type="term" value="C:cell outer membrane"/>
    <property type="evidence" value="ECO:0007669"/>
    <property type="project" value="TreeGrafter"/>
</dbReference>
<dbReference type="PATRIC" id="fig|1247726.3.peg.2352"/>